<dbReference type="NCBIfam" id="TIGR02246">
    <property type="entry name" value="SgcJ/EcaC family oxidoreductase"/>
    <property type="match status" value="1"/>
</dbReference>
<organism evidence="2 3">
    <name type="scientific">Actinoplanes sichuanensis</name>
    <dbReference type="NCBI Taxonomy" id="512349"/>
    <lineage>
        <taxon>Bacteria</taxon>
        <taxon>Bacillati</taxon>
        <taxon>Actinomycetota</taxon>
        <taxon>Actinomycetes</taxon>
        <taxon>Micromonosporales</taxon>
        <taxon>Micromonosporaceae</taxon>
        <taxon>Actinoplanes</taxon>
    </lineage>
</organism>
<dbReference type="SUPFAM" id="SSF54427">
    <property type="entry name" value="NTF2-like"/>
    <property type="match status" value="1"/>
</dbReference>
<evidence type="ECO:0000313" key="3">
    <source>
        <dbReference type="Proteomes" id="UP001597183"/>
    </source>
</evidence>
<dbReference type="InterPro" id="IPR032710">
    <property type="entry name" value="NTF2-like_dom_sf"/>
</dbReference>
<reference evidence="3" key="1">
    <citation type="journal article" date="2019" name="Int. J. Syst. Evol. Microbiol.">
        <title>The Global Catalogue of Microorganisms (GCM) 10K type strain sequencing project: providing services to taxonomists for standard genome sequencing and annotation.</title>
        <authorList>
            <consortium name="The Broad Institute Genomics Platform"/>
            <consortium name="The Broad Institute Genome Sequencing Center for Infectious Disease"/>
            <person name="Wu L."/>
            <person name="Ma J."/>
        </authorList>
    </citation>
    <scope>NUCLEOTIDE SEQUENCE [LARGE SCALE GENOMIC DNA]</scope>
    <source>
        <strain evidence="3">CCM 7526</strain>
    </source>
</reference>
<comment type="caution">
    <text evidence="2">The sequence shown here is derived from an EMBL/GenBank/DDBJ whole genome shotgun (WGS) entry which is preliminary data.</text>
</comment>
<protein>
    <submittedName>
        <fullName evidence="2">SgcJ/EcaC family oxidoreductase</fullName>
    </submittedName>
</protein>
<dbReference type="RefSeq" id="WP_317791046.1">
    <property type="nucleotide sequence ID" value="NZ_AP028461.1"/>
</dbReference>
<dbReference type="Pfam" id="PF14534">
    <property type="entry name" value="DUF4440"/>
    <property type="match status" value="1"/>
</dbReference>
<dbReference type="InterPro" id="IPR027843">
    <property type="entry name" value="DUF4440"/>
</dbReference>
<keyword evidence="3" id="KW-1185">Reference proteome</keyword>
<dbReference type="Proteomes" id="UP001597183">
    <property type="component" value="Unassembled WGS sequence"/>
</dbReference>
<dbReference type="Gene3D" id="3.10.450.50">
    <property type="match status" value="1"/>
</dbReference>
<evidence type="ECO:0000313" key="2">
    <source>
        <dbReference type="EMBL" id="MFD1370362.1"/>
    </source>
</evidence>
<gene>
    <name evidence="2" type="ORF">ACFQ5G_33925</name>
</gene>
<evidence type="ECO:0000259" key="1">
    <source>
        <dbReference type="Pfam" id="PF14534"/>
    </source>
</evidence>
<accession>A0ABW4AK91</accession>
<name>A0ABW4AK91_9ACTN</name>
<sequence>MGETRAESVVRELYRELLTAWNERDAERFAGLFADDGVLIGFDGSQVDGPEIGKHLTPIFQDHPTAAYVARIREIRVLGPGAVLLRSIAGMIPPGTDTLNPATNAVQTLVAERRLPGWRVILFQNTPAQYHGHPEATAAHTAELEPQAAEARLLT</sequence>
<dbReference type="InterPro" id="IPR011944">
    <property type="entry name" value="Steroid_delta5-4_isomerase"/>
</dbReference>
<feature type="domain" description="DUF4440" evidence="1">
    <location>
        <begin position="10"/>
        <end position="110"/>
    </location>
</feature>
<dbReference type="EMBL" id="JBHTMK010000043">
    <property type="protein sequence ID" value="MFD1370362.1"/>
    <property type="molecule type" value="Genomic_DNA"/>
</dbReference>
<proteinExistence type="predicted"/>